<keyword evidence="7" id="KW-1185">Reference proteome</keyword>
<comment type="caution">
    <text evidence="6">The sequence shown here is derived from an EMBL/GenBank/DDBJ whole genome shotgun (WGS) entry which is preliminary data.</text>
</comment>
<comment type="function">
    <text evidence="4">Involved in the secretory pathway as part of the exocyst complex which tethers secretory vesicles to the sites of exocytosis. Also plays a role in the assembly of the exocyst.</text>
</comment>
<dbReference type="Proteomes" id="UP000193922">
    <property type="component" value="Unassembled WGS sequence"/>
</dbReference>
<feature type="domain" description="Exocyst complex subunit Exo70 C-terminal" evidence="5">
    <location>
        <begin position="279"/>
        <end position="641"/>
    </location>
</feature>
<evidence type="ECO:0000313" key="7">
    <source>
        <dbReference type="Proteomes" id="UP000193922"/>
    </source>
</evidence>
<protein>
    <recommendedName>
        <fullName evidence="4">Exocyst complex protein EXO70</fullName>
    </recommendedName>
</protein>
<dbReference type="GO" id="GO:0015031">
    <property type="term" value="P:protein transport"/>
    <property type="evidence" value="ECO:0007669"/>
    <property type="project" value="UniProtKB-KW"/>
</dbReference>
<dbReference type="GO" id="GO:0005935">
    <property type="term" value="C:cellular bud neck"/>
    <property type="evidence" value="ECO:0007669"/>
    <property type="project" value="UniProtKB-SubCell"/>
</dbReference>
<evidence type="ECO:0000256" key="2">
    <source>
        <dbReference type="ARBA" id="ARBA00022448"/>
    </source>
</evidence>
<dbReference type="PANTHER" id="PTHR12542:SF41">
    <property type="entry name" value="EXOCYST COMPLEX COMPONENT 7"/>
    <property type="match status" value="1"/>
</dbReference>
<evidence type="ECO:0000259" key="5">
    <source>
        <dbReference type="Pfam" id="PF03081"/>
    </source>
</evidence>
<dbReference type="GO" id="GO:0006887">
    <property type="term" value="P:exocytosis"/>
    <property type="evidence" value="ECO:0007669"/>
    <property type="project" value="UniProtKB-KW"/>
</dbReference>
<accession>A0A1Y1WA51</accession>
<dbReference type="STRING" id="61395.A0A1Y1WA51"/>
<keyword evidence="3 4" id="KW-0268">Exocytosis</keyword>
<evidence type="ECO:0000256" key="4">
    <source>
        <dbReference type="RuleBase" id="RU365026"/>
    </source>
</evidence>
<dbReference type="AlphaFoldDB" id="A0A1Y1WA51"/>
<sequence>MTTNDNFLQDDAEEEAELEFLRDSLEQMDNLADKTTQLLELFDTRLKNLGRVIAPIYKSTQKFTRLYDNVEKSIGTLDDILLFFNVAADESETIRAGPDNSELLPYLDSINRLKDANDALGRLDLDSAKQSRREIHELLKIGLGNLSQLFSQWLKQQSGGVDPAAYTSATEIPTFPTDTVKLLSMLATYLNLVNDEVSYDLKLTKTYASIRTRHLQKSLAQFSDMCMLHIKSNSVDGSNKAMAQQGYAAGPGAGQSSSAESRFCSMRNENWYETGTSPFVQYTANIVKLFEAERDLVRQIMPTIISQETFQMTVGRPFESYLNTGDKMTAYFASAPLYEILQALDIYGRLLDTEGAIDALFAQSTSQRNAFSKLLARLQTPLNKCFAALITLLRNPSRDSIGQKQTGGVHELVFNTLTFLNYLILYKDLLIALIVPLGDGHWARTPLPGITGASQPAGDPNDGLAVFQHYLRDVIDALAGTIEQASKQMKRAGLEYVFLINNYSYLARALRDTMNSGSEGQALGLGDLVGRSPLTRIEARIESSRKPYAVTWTSPTNSFMSASLSTGEKLSLFNREFEDILRGHRSFEVFDADVRAVLISDAIEAILPTYEGFLKQIPDKGAPDVAHVFKYRPKDIQRRIQSMWDE</sequence>
<dbReference type="GeneID" id="63800205"/>
<evidence type="ECO:0000313" key="6">
    <source>
        <dbReference type="EMBL" id="ORX70116.1"/>
    </source>
</evidence>
<dbReference type="OrthoDB" id="1922221at2759"/>
<reference evidence="6 7" key="1">
    <citation type="submission" date="2016-07" db="EMBL/GenBank/DDBJ databases">
        <title>Pervasive Adenine N6-methylation of Active Genes in Fungi.</title>
        <authorList>
            <consortium name="DOE Joint Genome Institute"/>
            <person name="Mondo S.J."/>
            <person name="Dannebaum R.O."/>
            <person name="Kuo R.C."/>
            <person name="Labutti K."/>
            <person name="Haridas S."/>
            <person name="Kuo A."/>
            <person name="Salamov A."/>
            <person name="Ahrendt S.R."/>
            <person name="Lipzen A."/>
            <person name="Sullivan W."/>
            <person name="Andreopoulos W.B."/>
            <person name="Clum A."/>
            <person name="Lindquist E."/>
            <person name="Daum C."/>
            <person name="Ramamoorthy G.K."/>
            <person name="Gryganskyi A."/>
            <person name="Culley D."/>
            <person name="Magnuson J.K."/>
            <person name="James T.Y."/>
            <person name="O'Malley M.A."/>
            <person name="Stajich J.E."/>
            <person name="Spatafora J.W."/>
            <person name="Visel A."/>
            <person name="Grigoriev I.V."/>
        </authorList>
    </citation>
    <scope>NUCLEOTIDE SEQUENCE [LARGE SCALE GENOMIC DNA]</scope>
    <source>
        <strain evidence="6 7">ATCC 12442</strain>
    </source>
</reference>
<dbReference type="PANTHER" id="PTHR12542">
    <property type="entry name" value="EXOCYST COMPLEX PROTEIN EXO70"/>
    <property type="match status" value="1"/>
</dbReference>
<dbReference type="RefSeq" id="XP_040743754.1">
    <property type="nucleotide sequence ID" value="XM_040883557.1"/>
</dbReference>
<dbReference type="GO" id="GO:0005546">
    <property type="term" value="F:phosphatidylinositol-4,5-bisphosphate binding"/>
    <property type="evidence" value="ECO:0007669"/>
    <property type="project" value="InterPro"/>
</dbReference>
<dbReference type="InterPro" id="IPR004140">
    <property type="entry name" value="Exo70"/>
</dbReference>
<gene>
    <name evidence="6" type="ORF">DL89DRAFT_152428</name>
</gene>
<dbReference type="Pfam" id="PF03081">
    <property type="entry name" value="Exo70_C"/>
    <property type="match status" value="1"/>
</dbReference>
<evidence type="ECO:0000256" key="3">
    <source>
        <dbReference type="ARBA" id="ARBA00022483"/>
    </source>
</evidence>
<dbReference type="InterPro" id="IPR016159">
    <property type="entry name" value="Cullin_repeat-like_dom_sf"/>
</dbReference>
<proteinExistence type="inferred from homology"/>
<organism evidence="6 7">
    <name type="scientific">Linderina pennispora</name>
    <dbReference type="NCBI Taxonomy" id="61395"/>
    <lineage>
        <taxon>Eukaryota</taxon>
        <taxon>Fungi</taxon>
        <taxon>Fungi incertae sedis</taxon>
        <taxon>Zoopagomycota</taxon>
        <taxon>Kickxellomycotina</taxon>
        <taxon>Kickxellomycetes</taxon>
        <taxon>Kickxellales</taxon>
        <taxon>Kickxellaceae</taxon>
        <taxon>Linderina</taxon>
    </lineage>
</organism>
<dbReference type="Pfam" id="PF20669">
    <property type="entry name" value="Exo70_N"/>
    <property type="match status" value="1"/>
</dbReference>
<name>A0A1Y1WA51_9FUNG</name>
<dbReference type="EMBL" id="MCFD01000006">
    <property type="protein sequence ID" value="ORX70116.1"/>
    <property type="molecule type" value="Genomic_DNA"/>
</dbReference>
<comment type="subcellular location">
    <subcellularLocation>
        <location evidence="4">Bud</location>
    </subcellularLocation>
    <subcellularLocation>
        <location evidence="4">Bud neck</location>
    </subcellularLocation>
</comment>
<dbReference type="SUPFAM" id="SSF74788">
    <property type="entry name" value="Cullin repeat-like"/>
    <property type="match status" value="1"/>
</dbReference>
<dbReference type="GO" id="GO:0000145">
    <property type="term" value="C:exocyst"/>
    <property type="evidence" value="ECO:0007669"/>
    <property type="project" value="InterPro"/>
</dbReference>
<keyword evidence="4" id="KW-0653">Protein transport</keyword>
<dbReference type="Gene3D" id="1.20.1280.170">
    <property type="entry name" value="Exocyst complex component Exo70"/>
    <property type="match status" value="1"/>
</dbReference>
<comment type="similarity">
    <text evidence="1 4">Belongs to the EXO70 family.</text>
</comment>
<evidence type="ECO:0000256" key="1">
    <source>
        <dbReference type="ARBA" id="ARBA00006756"/>
    </source>
</evidence>
<dbReference type="InterPro" id="IPR046364">
    <property type="entry name" value="Exo70_C"/>
</dbReference>
<keyword evidence="2 4" id="KW-0813">Transport</keyword>